<keyword evidence="1" id="KW-0175">Coiled coil</keyword>
<feature type="coiled-coil region" evidence="1">
    <location>
        <begin position="102"/>
        <end position="157"/>
    </location>
</feature>
<dbReference type="EMBL" id="JAIWYP010000013">
    <property type="protein sequence ID" value="KAH3720516.1"/>
    <property type="molecule type" value="Genomic_DNA"/>
</dbReference>
<proteinExistence type="predicted"/>
<organism evidence="3 4">
    <name type="scientific">Dreissena polymorpha</name>
    <name type="common">Zebra mussel</name>
    <name type="synonym">Mytilus polymorpha</name>
    <dbReference type="NCBI Taxonomy" id="45954"/>
    <lineage>
        <taxon>Eukaryota</taxon>
        <taxon>Metazoa</taxon>
        <taxon>Spiralia</taxon>
        <taxon>Lophotrochozoa</taxon>
        <taxon>Mollusca</taxon>
        <taxon>Bivalvia</taxon>
        <taxon>Autobranchia</taxon>
        <taxon>Heteroconchia</taxon>
        <taxon>Euheterodonta</taxon>
        <taxon>Imparidentia</taxon>
        <taxon>Neoheterodontei</taxon>
        <taxon>Myida</taxon>
        <taxon>Dreissenoidea</taxon>
        <taxon>Dreissenidae</taxon>
        <taxon>Dreissena</taxon>
    </lineage>
</organism>
<accession>A0A9D4HL40</accession>
<reference evidence="3" key="2">
    <citation type="submission" date="2020-11" db="EMBL/GenBank/DDBJ databases">
        <authorList>
            <person name="McCartney M.A."/>
            <person name="Auch B."/>
            <person name="Kono T."/>
            <person name="Mallez S."/>
            <person name="Becker A."/>
            <person name="Gohl D.M."/>
            <person name="Silverstein K.A.T."/>
            <person name="Koren S."/>
            <person name="Bechman K.B."/>
            <person name="Herman A."/>
            <person name="Abrahante J.E."/>
            <person name="Garbe J."/>
        </authorList>
    </citation>
    <scope>NUCLEOTIDE SEQUENCE</scope>
    <source>
        <strain evidence="3">Duluth1</strain>
        <tissue evidence="3">Whole animal</tissue>
    </source>
</reference>
<evidence type="ECO:0000256" key="1">
    <source>
        <dbReference type="SAM" id="Coils"/>
    </source>
</evidence>
<name>A0A9D4HL40_DREPO</name>
<evidence type="ECO:0000313" key="3">
    <source>
        <dbReference type="EMBL" id="KAH3720516.1"/>
    </source>
</evidence>
<keyword evidence="2" id="KW-0732">Signal</keyword>
<gene>
    <name evidence="3" type="ORF">DPMN_063415</name>
</gene>
<feature type="signal peptide" evidence="2">
    <location>
        <begin position="1"/>
        <end position="23"/>
    </location>
</feature>
<dbReference type="Proteomes" id="UP000828390">
    <property type="component" value="Unassembled WGS sequence"/>
</dbReference>
<keyword evidence="4" id="KW-1185">Reference proteome</keyword>
<evidence type="ECO:0000313" key="4">
    <source>
        <dbReference type="Proteomes" id="UP000828390"/>
    </source>
</evidence>
<evidence type="ECO:0000256" key="2">
    <source>
        <dbReference type="SAM" id="SignalP"/>
    </source>
</evidence>
<feature type="chain" id="PRO_5039051249" evidence="2">
    <location>
        <begin position="24"/>
        <end position="260"/>
    </location>
</feature>
<dbReference type="AlphaFoldDB" id="A0A9D4HL40"/>
<comment type="caution">
    <text evidence="3">The sequence shown here is derived from an EMBL/GenBank/DDBJ whole genome shotgun (WGS) entry which is preliminary data.</text>
</comment>
<reference evidence="3" key="1">
    <citation type="journal article" date="2019" name="bioRxiv">
        <title>The Genome of the Zebra Mussel, Dreissena polymorpha: A Resource for Invasive Species Research.</title>
        <authorList>
            <person name="McCartney M.A."/>
            <person name="Auch B."/>
            <person name="Kono T."/>
            <person name="Mallez S."/>
            <person name="Zhang Y."/>
            <person name="Obille A."/>
            <person name="Becker A."/>
            <person name="Abrahante J.E."/>
            <person name="Garbe J."/>
            <person name="Badalamenti J.P."/>
            <person name="Herman A."/>
            <person name="Mangelson H."/>
            <person name="Liachko I."/>
            <person name="Sullivan S."/>
            <person name="Sone E.D."/>
            <person name="Koren S."/>
            <person name="Silverstein K.A.T."/>
            <person name="Beckman K.B."/>
            <person name="Gohl D.M."/>
        </authorList>
    </citation>
    <scope>NUCLEOTIDE SEQUENCE</scope>
    <source>
        <strain evidence="3">Duluth1</strain>
        <tissue evidence="3">Whole animal</tissue>
    </source>
</reference>
<sequence>MSRHVANVVCFVFVLMASHDVNGQAHDVAQLNRKLTFIKSSVDRDISDIQFQITEIKMTVEQMLVDQRNVSDGSIIGGTFFDYGKGMRGVSQKDITDLKETLKAHEIRLNRLFSTVHEIQEENSAIKRTSNEFVKKKENEEERNELIKNLKAELLQLNAGIETKCDDRFNALQKKFEETAAVMMKGYKELKNNMKGKVSVVDQIHNLSQSVISKQNKLSARIDHADGNIAKLDGELSKLDGFVGLIEELKTKIVGLLLYC</sequence>
<protein>
    <submittedName>
        <fullName evidence="3">Uncharacterized protein</fullName>
    </submittedName>
</protein>